<keyword evidence="1" id="KW-0690">Ribosome biogenesis</keyword>
<evidence type="ECO:0000256" key="1">
    <source>
        <dbReference type="RuleBase" id="RU365057"/>
    </source>
</evidence>
<comment type="caution">
    <text evidence="2">The sequence shown here is derived from an EMBL/GenBank/DDBJ whole genome shotgun (WGS) entry which is preliminary data.</text>
</comment>
<evidence type="ECO:0000313" key="2">
    <source>
        <dbReference type="EMBL" id="KAL3524878.1"/>
    </source>
</evidence>
<proteinExistence type="inferred from homology"/>
<keyword evidence="1" id="KW-0813">Transport</keyword>
<evidence type="ECO:0000313" key="3">
    <source>
        <dbReference type="Proteomes" id="UP001630127"/>
    </source>
</evidence>
<dbReference type="GO" id="GO:0015031">
    <property type="term" value="P:protein transport"/>
    <property type="evidence" value="ECO:0007669"/>
    <property type="project" value="UniProtKB-KW"/>
</dbReference>
<comment type="similarity">
    <text evidence="1">Belongs to the SDA1 family.</text>
</comment>
<sequence length="95" mass="10446">MTSTAASILPDKNLEAIITSRKDAEKMSLPSIQSKMKTNPEGYEIELQLIYNQFKSSVELFHQQAKMSITSVSGISANPNVAKDLGDRAMWKGKG</sequence>
<dbReference type="GO" id="GO:0042273">
    <property type="term" value="P:ribosomal large subunit biogenesis"/>
    <property type="evidence" value="ECO:0007669"/>
    <property type="project" value="UniProtKB-UniRule"/>
</dbReference>
<dbReference type="GO" id="GO:0000055">
    <property type="term" value="P:ribosomal large subunit export from nucleus"/>
    <property type="evidence" value="ECO:0007669"/>
    <property type="project" value="UniProtKB-UniRule"/>
</dbReference>
<accession>A0ABD3A001</accession>
<dbReference type="AlphaFoldDB" id="A0ABD3A001"/>
<dbReference type="Proteomes" id="UP001630127">
    <property type="component" value="Unassembled WGS sequence"/>
</dbReference>
<dbReference type="InterPro" id="IPR027312">
    <property type="entry name" value="Sda1"/>
</dbReference>
<keyword evidence="3" id="KW-1185">Reference proteome</keyword>
<name>A0ABD3A001_9GENT</name>
<protein>
    <recommendedName>
        <fullName evidence="1">Protein SDA1</fullName>
    </recommendedName>
</protein>
<comment type="function">
    <text evidence="1">Required for 60S pre-ribosomal subunits export to the cytoplasm.</text>
</comment>
<keyword evidence="1" id="KW-0653">Protein transport</keyword>
<dbReference type="PANTHER" id="PTHR12730">
    <property type="entry name" value="HSDA/SDA1-RELATED"/>
    <property type="match status" value="1"/>
</dbReference>
<organism evidence="2 3">
    <name type="scientific">Cinchona calisaya</name>
    <dbReference type="NCBI Taxonomy" id="153742"/>
    <lineage>
        <taxon>Eukaryota</taxon>
        <taxon>Viridiplantae</taxon>
        <taxon>Streptophyta</taxon>
        <taxon>Embryophyta</taxon>
        <taxon>Tracheophyta</taxon>
        <taxon>Spermatophyta</taxon>
        <taxon>Magnoliopsida</taxon>
        <taxon>eudicotyledons</taxon>
        <taxon>Gunneridae</taxon>
        <taxon>Pentapetalae</taxon>
        <taxon>asterids</taxon>
        <taxon>lamiids</taxon>
        <taxon>Gentianales</taxon>
        <taxon>Rubiaceae</taxon>
        <taxon>Cinchonoideae</taxon>
        <taxon>Cinchoneae</taxon>
        <taxon>Cinchona</taxon>
    </lineage>
</organism>
<gene>
    <name evidence="2" type="ORF">ACH5RR_013250</name>
</gene>
<keyword evidence="1" id="KW-0539">Nucleus</keyword>
<dbReference type="EMBL" id="JBJUIK010000006">
    <property type="protein sequence ID" value="KAL3524878.1"/>
    <property type="molecule type" value="Genomic_DNA"/>
</dbReference>
<dbReference type="GO" id="GO:0005730">
    <property type="term" value="C:nucleolus"/>
    <property type="evidence" value="ECO:0007669"/>
    <property type="project" value="UniProtKB-SubCell"/>
</dbReference>
<reference evidence="2 3" key="1">
    <citation type="submission" date="2024-11" db="EMBL/GenBank/DDBJ databases">
        <title>A near-complete genome assembly of Cinchona calisaya.</title>
        <authorList>
            <person name="Lian D.C."/>
            <person name="Zhao X.W."/>
            <person name="Wei L."/>
        </authorList>
    </citation>
    <scope>NUCLEOTIDE SEQUENCE [LARGE SCALE GENOMIC DNA]</scope>
    <source>
        <tissue evidence="2">Nenye</tissue>
    </source>
</reference>
<comment type="subcellular location">
    <subcellularLocation>
        <location evidence="1">Nucleus</location>
        <location evidence="1">Nucleolus</location>
    </subcellularLocation>
</comment>
<dbReference type="PANTHER" id="PTHR12730:SF0">
    <property type="entry name" value="PROTEIN SDA1 HOMOLOG"/>
    <property type="match status" value="1"/>
</dbReference>